<dbReference type="CDD" id="cd00198">
    <property type="entry name" value="vWFA"/>
    <property type="match status" value="1"/>
</dbReference>
<comment type="caution">
    <text evidence="5">The sequence shown here is derived from an EMBL/GenBank/DDBJ whole genome shotgun (WGS) entry which is preliminary data.</text>
</comment>
<protein>
    <submittedName>
        <fullName evidence="5">von Willebrand factor type A domain protein</fullName>
    </submittedName>
</protein>
<evidence type="ECO:0000256" key="3">
    <source>
        <dbReference type="SAM" id="Phobius"/>
    </source>
</evidence>
<evidence type="ECO:0000256" key="1">
    <source>
        <dbReference type="ARBA" id="ARBA00004241"/>
    </source>
</evidence>
<dbReference type="InterPro" id="IPR036465">
    <property type="entry name" value="vWFA_dom_sf"/>
</dbReference>
<reference evidence="5 6" key="1">
    <citation type="submission" date="2018-11" db="EMBL/GenBank/DDBJ databases">
        <title>Species Designations Belie Phenotypic and Genotypic Heterogeneity in Oral Streptococci.</title>
        <authorList>
            <person name="Velsko I."/>
        </authorList>
    </citation>
    <scope>NUCLEOTIDE SEQUENCE [LARGE SCALE GENOMIC DNA]</scope>
    <source>
        <strain evidence="5 6">BCC37</strain>
    </source>
</reference>
<dbReference type="PROSITE" id="PS00409">
    <property type="entry name" value="PROKAR_NTER_METHYL"/>
    <property type="match status" value="1"/>
</dbReference>
<dbReference type="AlphaFoldDB" id="A0AB74DNQ3"/>
<evidence type="ECO:0000259" key="4">
    <source>
        <dbReference type="PROSITE" id="PS50234"/>
    </source>
</evidence>
<dbReference type="InterPro" id="IPR012902">
    <property type="entry name" value="N_methyl_site"/>
</dbReference>
<dbReference type="Pfam" id="PF07963">
    <property type="entry name" value="N_methyl"/>
    <property type="match status" value="1"/>
</dbReference>
<dbReference type="Pfam" id="PF13519">
    <property type="entry name" value="VWA_2"/>
    <property type="match status" value="1"/>
</dbReference>
<dbReference type="SUPFAM" id="SSF53300">
    <property type="entry name" value="vWA-like"/>
    <property type="match status" value="1"/>
</dbReference>
<keyword evidence="3" id="KW-0472">Membrane</keyword>
<comment type="subcellular location">
    <subcellularLocation>
        <location evidence="1">Cell surface</location>
    </subcellularLocation>
</comment>
<dbReference type="Gene3D" id="3.40.50.410">
    <property type="entry name" value="von Willebrand factor, type A domain"/>
    <property type="match status" value="1"/>
</dbReference>
<accession>A0AB74DNQ3</accession>
<evidence type="ECO:0000313" key="5">
    <source>
        <dbReference type="EMBL" id="RSI51067.1"/>
    </source>
</evidence>
<dbReference type="EMBL" id="RJND01000010">
    <property type="protein sequence ID" value="RSI51067.1"/>
    <property type="molecule type" value="Genomic_DNA"/>
</dbReference>
<dbReference type="Proteomes" id="UP000280406">
    <property type="component" value="Unassembled WGS sequence"/>
</dbReference>
<feature type="transmembrane region" description="Helical" evidence="3">
    <location>
        <begin position="7"/>
        <end position="31"/>
    </location>
</feature>
<dbReference type="GO" id="GO:0030420">
    <property type="term" value="P:establishment of competence for transformation"/>
    <property type="evidence" value="ECO:0007669"/>
    <property type="project" value="UniProtKB-KW"/>
</dbReference>
<evidence type="ECO:0000256" key="2">
    <source>
        <dbReference type="ARBA" id="ARBA00023287"/>
    </source>
</evidence>
<dbReference type="InterPro" id="IPR002035">
    <property type="entry name" value="VWF_A"/>
</dbReference>
<sequence length="469" mass="52796">MNKLKKGFTLVELMVSIMLTSMVLLIVGVIFNTMFTSRKLIQQEASIQADMRTSMQYVDRTISKSTAIFILDDSKYGNKSKFTKGWSYVGLSEDGKKILNYIWDKANNDWIIRELGTKSLYDLKMELDFKKNDDYKDNRLVSYELKGQYAGSQNQLSIHTAMSALNTKQVFSKVAKGKRGIALAYRDDPIEGQANVAISFVFDASGSMKYSLNGSETVNPESDDPLKNRSRISILKNKAKKMMADLQPVGNVSVNLVQFNSHASFVQQDFLELDKGLTPINRAIDNLNPEHATNPGDGLRYGMVSLQNNAAQLKYVVLLTDGVPTAYTVDPRYNYRRNKIELRGIDKDGEEFVSRSSFYNWKYDLSTEFHSTRDNAGFAPGTPEPEVSRAIKYSSEVSKKFGKGIKRINVIGFSADKNDKVKGEELTSAIKEGVPETSYTDVSDDKQLEQTFADIKKQVEQDLWFVNGP</sequence>
<proteinExistence type="predicted"/>
<feature type="domain" description="VWFA" evidence="4">
    <location>
        <begin position="197"/>
        <end position="345"/>
    </location>
</feature>
<organism evidence="5 6">
    <name type="scientific">Streptococcus sanguinis</name>
    <dbReference type="NCBI Taxonomy" id="1305"/>
    <lineage>
        <taxon>Bacteria</taxon>
        <taxon>Bacillati</taxon>
        <taxon>Bacillota</taxon>
        <taxon>Bacilli</taxon>
        <taxon>Lactobacillales</taxon>
        <taxon>Streptococcaceae</taxon>
        <taxon>Streptococcus</taxon>
    </lineage>
</organism>
<keyword evidence="3" id="KW-1133">Transmembrane helix</keyword>
<dbReference type="SMART" id="SM00327">
    <property type="entry name" value="VWA"/>
    <property type="match status" value="1"/>
</dbReference>
<name>A0AB74DNQ3_STRSA</name>
<keyword evidence="3" id="KW-0812">Transmembrane</keyword>
<dbReference type="GO" id="GO:0009986">
    <property type="term" value="C:cell surface"/>
    <property type="evidence" value="ECO:0007669"/>
    <property type="project" value="UniProtKB-SubCell"/>
</dbReference>
<dbReference type="NCBIfam" id="TIGR02532">
    <property type="entry name" value="IV_pilin_GFxxxE"/>
    <property type="match status" value="1"/>
</dbReference>
<keyword evidence="2" id="KW-0178">Competence</keyword>
<evidence type="ECO:0000313" key="6">
    <source>
        <dbReference type="Proteomes" id="UP000280406"/>
    </source>
</evidence>
<dbReference type="PROSITE" id="PS50234">
    <property type="entry name" value="VWFA"/>
    <property type="match status" value="1"/>
</dbReference>
<gene>
    <name evidence="5" type="ORF">D8869_11520</name>
</gene>